<dbReference type="GO" id="GO:0004519">
    <property type="term" value="F:endonuclease activity"/>
    <property type="evidence" value="ECO:0007669"/>
    <property type="project" value="UniProtKB-KW"/>
</dbReference>
<dbReference type="Proteomes" id="UP000009875">
    <property type="component" value="Unassembled WGS sequence"/>
</dbReference>
<dbReference type="PATRIC" id="fig|883081.3.peg.544"/>
<dbReference type="SUPFAM" id="SSF56300">
    <property type="entry name" value="Metallo-dependent phosphatases"/>
    <property type="match status" value="1"/>
</dbReference>
<keyword evidence="6 7" id="KW-0269">Exonuclease</keyword>
<dbReference type="Pfam" id="PF12320">
    <property type="entry name" value="SbcD_C"/>
    <property type="match status" value="1"/>
</dbReference>
<dbReference type="InterPro" id="IPR026843">
    <property type="entry name" value="SbcD_C"/>
</dbReference>
<dbReference type="PANTHER" id="PTHR30337">
    <property type="entry name" value="COMPONENT OF ATP-DEPENDENT DSDNA EXONUCLEASE"/>
    <property type="match status" value="1"/>
</dbReference>
<dbReference type="InterPro" id="IPR041796">
    <property type="entry name" value="Mre11_N"/>
</dbReference>
<dbReference type="InterPro" id="IPR029052">
    <property type="entry name" value="Metallo-depent_PP-like"/>
</dbReference>
<keyword evidence="11" id="KW-1185">Reference proteome</keyword>
<dbReference type="Pfam" id="PF00149">
    <property type="entry name" value="Metallophos"/>
    <property type="match status" value="1"/>
</dbReference>
<evidence type="ECO:0000256" key="2">
    <source>
        <dbReference type="ARBA" id="ARBA00011322"/>
    </source>
</evidence>
<keyword evidence="4 7" id="KW-0540">Nuclease</keyword>
<name>K9ESG0_9LACT</name>
<keyword evidence="7" id="KW-0235">DNA replication</keyword>
<dbReference type="HOGENOM" id="CLU_038045_0_1_9"/>
<keyword evidence="7" id="KW-0255">Endonuclease</keyword>
<dbReference type="Gene3D" id="3.60.21.10">
    <property type="match status" value="1"/>
</dbReference>
<comment type="similarity">
    <text evidence="1 7">Belongs to the SbcD family.</text>
</comment>
<evidence type="ECO:0000256" key="6">
    <source>
        <dbReference type="ARBA" id="ARBA00022839"/>
    </source>
</evidence>
<feature type="domain" description="Calcineurin-like phosphoesterase" evidence="8">
    <location>
        <begin position="1"/>
        <end position="222"/>
    </location>
</feature>
<dbReference type="InterPro" id="IPR004593">
    <property type="entry name" value="SbcD"/>
</dbReference>
<dbReference type="InterPro" id="IPR050535">
    <property type="entry name" value="DNA_Repair-Maintenance_Comp"/>
</dbReference>
<dbReference type="InterPro" id="IPR004843">
    <property type="entry name" value="Calcineurin-like_PHP"/>
</dbReference>
<evidence type="ECO:0000313" key="11">
    <source>
        <dbReference type="Proteomes" id="UP000009875"/>
    </source>
</evidence>
<evidence type="ECO:0000259" key="9">
    <source>
        <dbReference type="Pfam" id="PF12320"/>
    </source>
</evidence>
<dbReference type="NCBIfam" id="TIGR00619">
    <property type="entry name" value="sbcd"/>
    <property type="match status" value="1"/>
</dbReference>
<dbReference type="eggNOG" id="COG0420">
    <property type="taxonomic scope" value="Bacteria"/>
</dbReference>
<organism evidence="10 11">
    <name type="scientific">Alloiococcus otitis ATCC 51267</name>
    <dbReference type="NCBI Taxonomy" id="883081"/>
    <lineage>
        <taxon>Bacteria</taxon>
        <taxon>Bacillati</taxon>
        <taxon>Bacillota</taxon>
        <taxon>Bacilli</taxon>
        <taxon>Lactobacillales</taxon>
        <taxon>Carnobacteriaceae</taxon>
        <taxon>Alloiococcus</taxon>
    </lineage>
</organism>
<accession>K9ESG0</accession>
<dbReference type="PANTHER" id="PTHR30337:SF0">
    <property type="entry name" value="NUCLEASE SBCCD SUBUNIT D"/>
    <property type="match status" value="1"/>
</dbReference>
<proteinExistence type="inferred from homology"/>
<gene>
    <name evidence="7" type="primary">sbcD</name>
    <name evidence="10" type="ORF">HMPREF9698_00544</name>
</gene>
<comment type="caution">
    <text evidence="10">The sequence shown here is derived from an EMBL/GenBank/DDBJ whole genome shotgun (WGS) entry which is preliminary data.</text>
</comment>
<dbReference type="GO" id="GO:0008408">
    <property type="term" value="F:3'-5' exonuclease activity"/>
    <property type="evidence" value="ECO:0007669"/>
    <property type="project" value="InterPro"/>
</dbReference>
<dbReference type="STRING" id="883081.HMPREF9698_00544"/>
<feature type="domain" description="Nuclease SbcCD subunit D C-terminal" evidence="9">
    <location>
        <begin position="274"/>
        <end position="358"/>
    </location>
</feature>
<dbReference type="CDD" id="cd00840">
    <property type="entry name" value="MPP_Mre11_N"/>
    <property type="match status" value="1"/>
</dbReference>
<keyword evidence="7" id="KW-0233">DNA recombination</keyword>
<dbReference type="EMBL" id="AGXA01000013">
    <property type="protein sequence ID" value="EKU93867.1"/>
    <property type="molecule type" value="Genomic_DNA"/>
</dbReference>
<evidence type="ECO:0000256" key="7">
    <source>
        <dbReference type="RuleBase" id="RU363069"/>
    </source>
</evidence>
<evidence type="ECO:0000259" key="8">
    <source>
        <dbReference type="Pfam" id="PF00149"/>
    </source>
</evidence>
<keyword evidence="5 7" id="KW-0378">Hydrolase</keyword>
<comment type="subunit">
    <text evidence="2 7">Heterodimer of SbcC and SbcD.</text>
</comment>
<sequence length="388" mass="44578">MRILHTADWHLGKIVNEFSLLDDQIAMLDQLIEIIKEEKIDALLMAGDLYDRGVPPKQAVLAFNDFLNRMMAEVKIPILMIAGNHDSNERLEFGNGLFKLNDVYIEGTFKPKTKMVDLGGVHVYLMPFADHIWVRQELDMEDQIKNLEEAIQVQVDQIVQGPDFDPHAFNILTMHGYVVNQSRDSIEESDSERPLSIGTTEYVDASIFDDFDYVALGHLHGPQQVKRESIRYSGSLLKYSKSEVNHHKQVVILDIDQDRDPVLKLETRDLIPDRDMRVLRGTFDDLIQGQSDDYIFFDLEDPAYIMDAMSRLRKKYPNAMGIDYVNLKGRQVDPARGQDVSDMRQLAIDDLFQQFFQNYRGQALTDQQLEIVQEVANLANQAIQEGDE</sequence>
<reference evidence="10 11" key="1">
    <citation type="submission" date="2012-09" db="EMBL/GenBank/DDBJ databases">
        <title>The Genome Sequence of Alloiococcus otitis ATCC 51267.</title>
        <authorList>
            <consortium name="The Broad Institute Genome Sequencing Platform"/>
            <person name="Earl A."/>
            <person name="Ward D."/>
            <person name="Feldgarden M."/>
            <person name="Gevers D."/>
            <person name="Huys G."/>
            <person name="Walker B."/>
            <person name="Young S.K."/>
            <person name="Zeng Q."/>
            <person name="Gargeya S."/>
            <person name="Fitzgerald M."/>
            <person name="Haas B."/>
            <person name="Abouelleil A."/>
            <person name="Alvarado L."/>
            <person name="Arachchi H.M."/>
            <person name="Berlin A.M."/>
            <person name="Chapman S.B."/>
            <person name="Goldberg J."/>
            <person name="Griggs A."/>
            <person name="Gujja S."/>
            <person name="Hansen M."/>
            <person name="Howarth C."/>
            <person name="Imamovic A."/>
            <person name="Larimer J."/>
            <person name="McCowen C."/>
            <person name="Montmayeur A."/>
            <person name="Murphy C."/>
            <person name="Neiman D."/>
            <person name="Pearson M."/>
            <person name="Priest M."/>
            <person name="Roberts A."/>
            <person name="Saif S."/>
            <person name="Shea T."/>
            <person name="Sisk P."/>
            <person name="Sykes S."/>
            <person name="Wortman J."/>
            <person name="Nusbaum C."/>
            <person name="Birren B."/>
        </authorList>
    </citation>
    <scope>NUCLEOTIDE SEQUENCE [LARGE SCALE GENOMIC DNA]</scope>
    <source>
        <strain evidence="10 11">ATCC 51267</strain>
    </source>
</reference>
<dbReference type="AlphaFoldDB" id="K9ESG0"/>
<dbReference type="OrthoDB" id="9773856at2"/>
<evidence type="ECO:0000256" key="5">
    <source>
        <dbReference type="ARBA" id="ARBA00022801"/>
    </source>
</evidence>
<evidence type="ECO:0000256" key="3">
    <source>
        <dbReference type="ARBA" id="ARBA00013365"/>
    </source>
</evidence>
<comment type="function">
    <text evidence="7">SbcCD cleaves DNA hairpin structures. These structures can inhibit DNA replication and are intermediates in certain DNA recombination reactions. The complex acts as a 3'-&gt;5' double strand exonuclease that can open hairpins. It also has a 5' single-strand endonuclease activity.</text>
</comment>
<dbReference type="GO" id="GO:0006260">
    <property type="term" value="P:DNA replication"/>
    <property type="evidence" value="ECO:0007669"/>
    <property type="project" value="UniProtKB-KW"/>
</dbReference>
<dbReference type="GO" id="GO:0006310">
    <property type="term" value="P:DNA recombination"/>
    <property type="evidence" value="ECO:0007669"/>
    <property type="project" value="UniProtKB-KW"/>
</dbReference>
<evidence type="ECO:0000256" key="4">
    <source>
        <dbReference type="ARBA" id="ARBA00022722"/>
    </source>
</evidence>
<evidence type="ECO:0000313" key="10">
    <source>
        <dbReference type="EMBL" id="EKU93867.1"/>
    </source>
</evidence>
<dbReference type="RefSeq" id="WP_003777144.1">
    <property type="nucleotide sequence ID" value="NZ_JH992958.1"/>
</dbReference>
<evidence type="ECO:0000256" key="1">
    <source>
        <dbReference type="ARBA" id="ARBA00010555"/>
    </source>
</evidence>
<protein>
    <recommendedName>
        <fullName evidence="3 7">Nuclease SbcCD subunit D</fullName>
    </recommendedName>
</protein>